<gene>
    <name evidence="1" type="ORF">H9Q80_16355</name>
</gene>
<organism evidence="1 2">
    <name type="scientific">[Eubacterium] hominis</name>
    <dbReference type="NCBI Taxonomy" id="2764325"/>
    <lineage>
        <taxon>Bacteria</taxon>
        <taxon>Bacillati</taxon>
        <taxon>Bacillota</taxon>
        <taxon>Erysipelotrichia</taxon>
        <taxon>Erysipelotrichales</taxon>
        <taxon>Erysipelotrichaceae</taxon>
        <taxon>Amedibacillus</taxon>
    </lineage>
</organism>
<dbReference type="EMBL" id="CP060636">
    <property type="protein sequence ID" value="QNM11797.1"/>
    <property type="molecule type" value="Genomic_DNA"/>
</dbReference>
<name>A0A7G9GLW5_9FIRM</name>
<evidence type="ECO:0000313" key="2">
    <source>
        <dbReference type="Proteomes" id="UP000515856"/>
    </source>
</evidence>
<dbReference type="RefSeq" id="WP_117456245.1">
    <property type="nucleotide sequence ID" value="NZ_CP060636.1"/>
</dbReference>
<reference evidence="1 2" key="1">
    <citation type="submission" date="2020-08" db="EMBL/GenBank/DDBJ databases">
        <authorList>
            <person name="Liu C."/>
            <person name="Sun Q."/>
        </authorList>
    </citation>
    <scope>NUCLEOTIDE SEQUENCE [LARGE SCALE GENOMIC DNA]</scope>
    <source>
        <strain evidence="1 2">NSJ-61</strain>
    </source>
</reference>
<dbReference type="KEGG" id="ehn:H9Q80_16355"/>
<proteinExistence type="predicted"/>
<dbReference type="AlphaFoldDB" id="A0A7G9GLW5"/>
<sequence>MAKITNTETTEIVMTNNIALEGKNIRIQEYKINSMEPDNYKEEIRFDYSATAEDKASYMANKADFRQQETAFEDKVFAKIEEIKAQNTAK</sequence>
<dbReference type="Proteomes" id="UP000515856">
    <property type="component" value="Chromosome"/>
</dbReference>
<evidence type="ECO:0000313" key="1">
    <source>
        <dbReference type="EMBL" id="QNM11797.1"/>
    </source>
</evidence>
<accession>A0A7G9GLW5</accession>
<protein>
    <submittedName>
        <fullName evidence="1">Uncharacterized protein</fullName>
    </submittedName>
</protein>
<keyword evidence="2" id="KW-1185">Reference proteome</keyword>